<feature type="compositionally biased region" description="Pro residues" evidence="1">
    <location>
        <begin position="71"/>
        <end position="82"/>
    </location>
</feature>
<evidence type="ECO:0000256" key="2">
    <source>
        <dbReference type="SAM" id="Phobius"/>
    </source>
</evidence>
<keyword evidence="2" id="KW-1133">Transmembrane helix</keyword>
<feature type="transmembrane region" description="Helical" evidence="2">
    <location>
        <begin position="32"/>
        <end position="51"/>
    </location>
</feature>
<organism evidence="3 4">
    <name type="scientific">Sphingomonas rhizophila</name>
    <dbReference type="NCBI Taxonomy" id="2071607"/>
    <lineage>
        <taxon>Bacteria</taxon>
        <taxon>Pseudomonadati</taxon>
        <taxon>Pseudomonadota</taxon>
        <taxon>Alphaproteobacteria</taxon>
        <taxon>Sphingomonadales</taxon>
        <taxon>Sphingomonadaceae</taxon>
        <taxon>Sphingomonas</taxon>
    </lineage>
</organism>
<name>A0A7G9SBI1_9SPHN</name>
<dbReference type="EMBL" id="CP060717">
    <property type="protein sequence ID" value="QNN65206.1"/>
    <property type="molecule type" value="Genomic_DNA"/>
</dbReference>
<proteinExistence type="predicted"/>
<keyword evidence="2" id="KW-0812">Transmembrane</keyword>
<keyword evidence="4" id="KW-1185">Reference proteome</keyword>
<dbReference type="KEGG" id="srhi:H9L12_00665"/>
<gene>
    <name evidence="3" type="ORF">H9L12_00665</name>
</gene>
<dbReference type="Proteomes" id="UP000515955">
    <property type="component" value="Chromosome"/>
</dbReference>
<protein>
    <submittedName>
        <fullName evidence="3">Uncharacterized protein</fullName>
    </submittedName>
</protein>
<dbReference type="AlphaFoldDB" id="A0A7G9SBI1"/>
<sequence length="92" mass="9634">MTTLTGAKQGVFRRRDLFVHDGSHLRRISLTAPVQAAMAVLLLFVVGWSAFATARMVTASPTAVPKLLSPPKSPASPPPPRNALPGSNSASS</sequence>
<evidence type="ECO:0000313" key="4">
    <source>
        <dbReference type="Proteomes" id="UP000515955"/>
    </source>
</evidence>
<keyword evidence="2" id="KW-0472">Membrane</keyword>
<dbReference type="RefSeq" id="WP_187542203.1">
    <property type="nucleotide sequence ID" value="NZ_CP060717.1"/>
</dbReference>
<reference evidence="3 4" key="1">
    <citation type="submission" date="2020-08" db="EMBL/GenBank/DDBJ databases">
        <title>Genome sequence of Sphingomonas rhizophila KACC 19189T.</title>
        <authorList>
            <person name="Hyun D.-W."/>
            <person name="Bae J.-W."/>
        </authorList>
    </citation>
    <scope>NUCLEOTIDE SEQUENCE [LARGE SCALE GENOMIC DNA]</scope>
    <source>
        <strain evidence="3 4">KACC 19189</strain>
    </source>
</reference>
<evidence type="ECO:0000313" key="3">
    <source>
        <dbReference type="EMBL" id="QNN65206.1"/>
    </source>
</evidence>
<evidence type="ECO:0000256" key="1">
    <source>
        <dbReference type="SAM" id="MobiDB-lite"/>
    </source>
</evidence>
<feature type="region of interest" description="Disordered" evidence="1">
    <location>
        <begin position="64"/>
        <end position="92"/>
    </location>
</feature>
<accession>A0A7G9SBI1</accession>